<accession>A0A8H4IRD6</accession>
<dbReference type="OrthoDB" id="408631at2759"/>
<organism evidence="4 5">
    <name type="scientific">Botryosphaeria dothidea</name>
    <dbReference type="NCBI Taxonomy" id="55169"/>
    <lineage>
        <taxon>Eukaryota</taxon>
        <taxon>Fungi</taxon>
        <taxon>Dikarya</taxon>
        <taxon>Ascomycota</taxon>
        <taxon>Pezizomycotina</taxon>
        <taxon>Dothideomycetes</taxon>
        <taxon>Dothideomycetes incertae sedis</taxon>
        <taxon>Botryosphaeriales</taxon>
        <taxon>Botryosphaeriaceae</taxon>
        <taxon>Botryosphaeria</taxon>
    </lineage>
</organism>
<dbReference type="InterPro" id="IPR029058">
    <property type="entry name" value="AB_hydrolase_fold"/>
</dbReference>
<evidence type="ECO:0000313" key="3">
    <source>
        <dbReference type="EMBL" id="KAF4302410.1"/>
    </source>
</evidence>
<dbReference type="PANTHER" id="PTHR48081">
    <property type="entry name" value="AB HYDROLASE SUPERFAMILY PROTEIN C4A8.06C"/>
    <property type="match status" value="1"/>
</dbReference>
<dbReference type="GO" id="GO:0016787">
    <property type="term" value="F:hydrolase activity"/>
    <property type="evidence" value="ECO:0007669"/>
    <property type="project" value="UniProtKB-KW"/>
</dbReference>
<dbReference type="AlphaFoldDB" id="A0A8H4IRD6"/>
<protein>
    <submittedName>
        <fullName evidence="4">Putative alpha beta hydrolase fold-3 domain containing protein</fullName>
    </submittedName>
</protein>
<evidence type="ECO:0000313" key="5">
    <source>
        <dbReference type="Proteomes" id="UP000572817"/>
    </source>
</evidence>
<dbReference type="InterPro" id="IPR013094">
    <property type="entry name" value="AB_hydrolase_3"/>
</dbReference>
<dbReference type="EMBL" id="WWBZ02000040">
    <property type="protein sequence ID" value="KAF4305912.1"/>
    <property type="molecule type" value="Genomic_DNA"/>
</dbReference>
<dbReference type="Proteomes" id="UP000572817">
    <property type="component" value="Unassembled WGS sequence"/>
</dbReference>
<gene>
    <name evidence="4" type="ORF">GTA08_BOTSDO06351</name>
    <name evidence="3" type="ORF">GTA08_BOTSDO10148</name>
</gene>
<name>A0A8H4IRD6_9PEZI</name>
<dbReference type="Pfam" id="PF07859">
    <property type="entry name" value="Abhydrolase_3"/>
    <property type="match status" value="1"/>
</dbReference>
<dbReference type="Gene3D" id="3.40.50.1820">
    <property type="entry name" value="alpha/beta hydrolase"/>
    <property type="match status" value="1"/>
</dbReference>
<evidence type="ECO:0000313" key="4">
    <source>
        <dbReference type="EMBL" id="KAF4305912.1"/>
    </source>
</evidence>
<evidence type="ECO:0000259" key="2">
    <source>
        <dbReference type="Pfam" id="PF07859"/>
    </source>
</evidence>
<proteinExistence type="predicted"/>
<dbReference type="PANTHER" id="PTHR48081:SF8">
    <property type="entry name" value="ALPHA_BETA HYDROLASE FOLD-3 DOMAIN-CONTAINING PROTEIN-RELATED"/>
    <property type="match status" value="1"/>
</dbReference>
<dbReference type="EMBL" id="WWBZ02000073">
    <property type="protein sequence ID" value="KAF4302410.1"/>
    <property type="molecule type" value="Genomic_DNA"/>
</dbReference>
<sequence>MAEPINPIPSKYLDKLDPQFIEVYNKHAANRLRADQVSIEEFRADPAKYTATVPRGPTLPVGSATIHKIPVKEPLGEIEVQVYVPTDDAIQTGGLKNADGKLPAYVNYHGGGWVIGSLLTDEPFCRQACQALGAIVVDVNYRHGPETPFPAAVHDALAALTWVFANAASLAIDPTRVAVGGLSAGGHLSAVLAHLVVQDELGFPPLRLQCLVVPCVDMRWTPPGTGTCVGKTELPYRSYVELEDVPCLPLHRMRWFFDLWVGLGDDRQEKVKQPIASPLLFPSHAGIAPASIHVAEYDILKEEAEAYHDALKAAGTKSEFHAYQGMCHPFAMWDGALDKGKECNKNRIEALRAALKL</sequence>
<keyword evidence="1 4" id="KW-0378">Hydrolase</keyword>
<evidence type="ECO:0000256" key="1">
    <source>
        <dbReference type="ARBA" id="ARBA00022801"/>
    </source>
</evidence>
<dbReference type="SUPFAM" id="SSF53474">
    <property type="entry name" value="alpha/beta-Hydrolases"/>
    <property type="match status" value="1"/>
</dbReference>
<comment type="caution">
    <text evidence="4">The sequence shown here is derived from an EMBL/GenBank/DDBJ whole genome shotgun (WGS) entry which is preliminary data.</text>
</comment>
<dbReference type="InterPro" id="IPR050300">
    <property type="entry name" value="GDXG_lipolytic_enzyme"/>
</dbReference>
<keyword evidence="5" id="KW-1185">Reference proteome</keyword>
<feature type="domain" description="Alpha/beta hydrolase fold-3" evidence="2">
    <location>
        <begin position="106"/>
        <end position="331"/>
    </location>
</feature>
<reference evidence="4 5" key="1">
    <citation type="submission" date="2020-04" db="EMBL/GenBank/DDBJ databases">
        <title>Genome Assembly and Annotation of Botryosphaeria dothidea sdau 11-99, a Latent Pathogen of Apple Fruit Ring Rot in China.</title>
        <authorList>
            <person name="Yu C."/>
            <person name="Diao Y."/>
            <person name="Lu Q."/>
            <person name="Zhao J."/>
            <person name="Cui S."/>
            <person name="Peng C."/>
            <person name="He B."/>
            <person name="Liu H."/>
        </authorList>
    </citation>
    <scope>NUCLEOTIDE SEQUENCE [LARGE SCALE GENOMIC DNA]</scope>
    <source>
        <strain evidence="5">sdau11-99</strain>
        <strain evidence="4">Sdau11-99</strain>
    </source>
</reference>